<keyword evidence="3" id="KW-1003">Cell membrane</keyword>
<dbReference type="PANTHER" id="PTHR30012:SF0">
    <property type="entry name" value="TYPE II SECRETION SYSTEM PROTEIN F-RELATED"/>
    <property type="match status" value="1"/>
</dbReference>
<evidence type="ECO:0000256" key="3">
    <source>
        <dbReference type="ARBA" id="ARBA00022475"/>
    </source>
</evidence>
<dbReference type="PANTHER" id="PTHR30012">
    <property type="entry name" value="GENERAL SECRETION PATHWAY PROTEIN"/>
    <property type="match status" value="1"/>
</dbReference>
<evidence type="ECO:0000259" key="9">
    <source>
        <dbReference type="Pfam" id="PF00482"/>
    </source>
</evidence>
<gene>
    <name evidence="10" type="ORF">A3E89_02010</name>
</gene>
<name>A0A1F5EQH5_9BACT</name>
<keyword evidence="7 8" id="KW-0472">Membrane</keyword>
<organism evidence="10 11">
    <name type="scientific">Candidatus Campbellbacteria bacterium RIFCSPHIGHO2_12_FULL_35_10</name>
    <dbReference type="NCBI Taxonomy" id="1797578"/>
    <lineage>
        <taxon>Bacteria</taxon>
        <taxon>Candidatus Campbelliibacteriota</taxon>
    </lineage>
</organism>
<evidence type="ECO:0000256" key="8">
    <source>
        <dbReference type="SAM" id="Phobius"/>
    </source>
</evidence>
<keyword evidence="4" id="KW-0997">Cell inner membrane</keyword>
<comment type="similarity">
    <text evidence="2">Belongs to the GSP F family.</text>
</comment>
<evidence type="ECO:0000256" key="1">
    <source>
        <dbReference type="ARBA" id="ARBA00004429"/>
    </source>
</evidence>
<keyword evidence="5 8" id="KW-0812">Transmembrane</keyword>
<dbReference type="Proteomes" id="UP000185891">
    <property type="component" value="Unassembled WGS sequence"/>
</dbReference>
<comment type="caution">
    <text evidence="10">The sequence shown here is derived from an EMBL/GenBank/DDBJ whole genome shotgun (WGS) entry which is preliminary data.</text>
</comment>
<evidence type="ECO:0000256" key="6">
    <source>
        <dbReference type="ARBA" id="ARBA00022989"/>
    </source>
</evidence>
<feature type="transmembrane region" description="Helical" evidence="8">
    <location>
        <begin position="377"/>
        <end position="398"/>
    </location>
</feature>
<dbReference type="EMBL" id="MFAA01000002">
    <property type="protein sequence ID" value="OGD69653.1"/>
    <property type="molecule type" value="Genomic_DNA"/>
</dbReference>
<evidence type="ECO:0000256" key="4">
    <source>
        <dbReference type="ARBA" id="ARBA00022519"/>
    </source>
</evidence>
<dbReference type="InterPro" id="IPR018076">
    <property type="entry name" value="T2SS_GspF_dom"/>
</dbReference>
<evidence type="ECO:0000256" key="5">
    <source>
        <dbReference type="ARBA" id="ARBA00022692"/>
    </source>
</evidence>
<feature type="domain" description="Type II secretion system protein GspF" evidence="9">
    <location>
        <begin position="70"/>
        <end position="193"/>
    </location>
</feature>
<dbReference type="GO" id="GO:0005886">
    <property type="term" value="C:plasma membrane"/>
    <property type="evidence" value="ECO:0007669"/>
    <property type="project" value="UniProtKB-SubCell"/>
</dbReference>
<evidence type="ECO:0000256" key="2">
    <source>
        <dbReference type="ARBA" id="ARBA00005745"/>
    </source>
</evidence>
<reference evidence="10 11" key="1">
    <citation type="journal article" date="2016" name="Nat. Commun.">
        <title>Thousands of microbial genomes shed light on interconnected biogeochemical processes in an aquifer system.</title>
        <authorList>
            <person name="Anantharaman K."/>
            <person name="Brown C.T."/>
            <person name="Hug L.A."/>
            <person name="Sharon I."/>
            <person name="Castelle C.J."/>
            <person name="Probst A.J."/>
            <person name="Thomas B.C."/>
            <person name="Singh A."/>
            <person name="Wilkins M.J."/>
            <person name="Karaoz U."/>
            <person name="Brodie E.L."/>
            <person name="Williams K.H."/>
            <person name="Hubbard S.S."/>
            <person name="Banfield J.F."/>
        </authorList>
    </citation>
    <scope>NUCLEOTIDE SEQUENCE [LARGE SCALE GENOMIC DNA]</scope>
</reference>
<dbReference type="InterPro" id="IPR003004">
    <property type="entry name" value="GspF/PilC"/>
</dbReference>
<sequence>MPNFKYKAIRETGETYNGMVFANDEQDLAKKVRAQGGVVIEFDQQGKDLSLFFRKFSIIGTVKTEDKIMFAKNLGAMIGAGLSVSKALTTLEKQFKNPKFKSAIKDIDQNISKGKTINEALKDYPNIFSPIFVAMVRAGEESGKIADSLAIVSKQMENSDKLAKKVRGALIYPSIITFVMIAVGILMLVFIVPGLQETFADLDTELPISTQIIIAVSSFVRTNPFLLTLLGAFVIFMITLGFKTNRGKRIVDTFVLKMPFISTIAIEVNSARTARTLSSLLSSGVDVISAFDITKDVLQNSHYKKVMEEARQNIQKGDPVAQVFVNNEKLYPPVVSAMIEVGEETGKLPDMLFSLADFYEEEVEQKTKNLSTIVEPILMVFIGIAVGFFALSMISPMYSIMGSI</sequence>
<feature type="domain" description="Type II secretion system protein GspF" evidence="9">
    <location>
        <begin position="274"/>
        <end position="396"/>
    </location>
</feature>
<feature type="transmembrane region" description="Helical" evidence="8">
    <location>
        <begin position="225"/>
        <end position="242"/>
    </location>
</feature>
<evidence type="ECO:0000313" key="11">
    <source>
        <dbReference type="Proteomes" id="UP000185891"/>
    </source>
</evidence>
<dbReference type="InterPro" id="IPR042094">
    <property type="entry name" value="T2SS_GspF_sf"/>
</dbReference>
<evidence type="ECO:0000313" key="10">
    <source>
        <dbReference type="EMBL" id="OGD69653.1"/>
    </source>
</evidence>
<comment type="subcellular location">
    <subcellularLocation>
        <location evidence="1">Cell inner membrane</location>
        <topology evidence="1">Multi-pass membrane protein</topology>
    </subcellularLocation>
</comment>
<dbReference type="AlphaFoldDB" id="A0A1F5EQH5"/>
<evidence type="ECO:0000256" key="7">
    <source>
        <dbReference type="ARBA" id="ARBA00023136"/>
    </source>
</evidence>
<dbReference type="Gene3D" id="1.20.81.30">
    <property type="entry name" value="Type II secretion system (T2SS), domain F"/>
    <property type="match status" value="2"/>
</dbReference>
<keyword evidence="6 8" id="KW-1133">Transmembrane helix</keyword>
<feature type="transmembrane region" description="Helical" evidence="8">
    <location>
        <begin position="169"/>
        <end position="192"/>
    </location>
</feature>
<proteinExistence type="inferred from homology"/>
<dbReference type="Pfam" id="PF00482">
    <property type="entry name" value="T2SSF"/>
    <property type="match status" value="2"/>
</dbReference>
<dbReference type="FunFam" id="1.20.81.30:FF:000001">
    <property type="entry name" value="Type II secretion system protein F"/>
    <property type="match status" value="2"/>
</dbReference>
<protein>
    <recommendedName>
        <fullName evidence="9">Type II secretion system protein GspF domain-containing protein</fullName>
    </recommendedName>
</protein>
<accession>A0A1F5EQH5</accession>